<dbReference type="GO" id="GO:0055085">
    <property type="term" value="P:transmembrane transport"/>
    <property type="evidence" value="ECO:0007669"/>
    <property type="project" value="InterPro"/>
</dbReference>
<evidence type="ECO:0000256" key="7">
    <source>
        <dbReference type="RuleBase" id="RU363032"/>
    </source>
</evidence>
<gene>
    <name evidence="9" type="ORF">ASJ35_15440</name>
    <name evidence="10" type="ORF">GMD52_15735</name>
</gene>
<dbReference type="EMBL" id="WMZR01000028">
    <property type="protein sequence ID" value="MTS52973.1"/>
    <property type="molecule type" value="Genomic_DNA"/>
</dbReference>
<accession>A0A0W7TMP1</accession>
<feature type="transmembrane region" description="Helical" evidence="7">
    <location>
        <begin position="115"/>
        <end position="138"/>
    </location>
</feature>
<protein>
    <submittedName>
        <fullName evidence="10">ABC transporter permease subunit</fullName>
    </submittedName>
    <submittedName>
        <fullName evidence="9">Protein LplC</fullName>
    </submittedName>
</protein>
<dbReference type="RefSeq" id="WP_058723724.1">
    <property type="nucleotide sequence ID" value="NZ_CAOJUJ010000043.1"/>
</dbReference>
<keyword evidence="4 7" id="KW-0812">Transmembrane</keyword>
<evidence type="ECO:0000313" key="10">
    <source>
        <dbReference type="EMBL" id="MTS52973.1"/>
    </source>
</evidence>
<evidence type="ECO:0000313" key="12">
    <source>
        <dbReference type="Proteomes" id="UP000449193"/>
    </source>
</evidence>
<feature type="transmembrane region" description="Helical" evidence="7">
    <location>
        <begin position="198"/>
        <end position="221"/>
    </location>
</feature>
<dbReference type="Proteomes" id="UP000449193">
    <property type="component" value="Unassembled WGS sequence"/>
</dbReference>
<reference evidence="10 12" key="2">
    <citation type="journal article" date="2019" name="Nat. Med.">
        <title>A library of human gut bacterial isolates paired with longitudinal multiomics data enables mechanistic microbiome research.</title>
        <authorList>
            <person name="Poyet M."/>
            <person name="Groussin M."/>
            <person name="Gibbons S.M."/>
            <person name="Avila-Pacheco J."/>
            <person name="Jiang X."/>
            <person name="Kearney S.M."/>
            <person name="Perrotta A.R."/>
            <person name="Berdy B."/>
            <person name="Zhao S."/>
            <person name="Lieberman T.D."/>
            <person name="Swanson P.K."/>
            <person name="Smith M."/>
            <person name="Roesemann S."/>
            <person name="Alexander J.E."/>
            <person name="Rich S.A."/>
            <person name="Livny J."/>
            <person name="Vlamakis H."/>
            <person name="Clish C."/>
            <person name="Bullock K."/>
            <person name="Deik A."/>
            <person name="Scott J."/>
            <person name="Pierce K.A."/>
            <person name="Xavier R.J."/>
            <person name="Alm E.J."/>
        </authorList>
    </citation>
    <scope>NUCLEOTIDE SEQUENCE [LARGE SCALE GENOMIC DNA]</scope>
    <source>
        <strain evidence="10 12">BIOML-A7</strain>
    </source>
</reference>
<evidence type="ECO:0000256" key="6">
    <source>
        <dbReference type="ARBA" id="ARBA00023136"/>
    </source>
</evidence>
<organism evidence="9 11">
    <name type="scientific">Ruthenibacterium lactatiformans</name>
    <dbReference type="NCBI Taxonomy" id="1550024"/>
    <lineage>
        <taxon>Bacteria</taxon>
        <taxon>Bacillati</taxon>
        <taxon>Bacillota</taxon>
        <taxon>Clostridia</taxon>
        <taxon>Eubacteriales</taxon>
        <taxon>Oscillospiraceae</taxon>
        <taxon>Ruthenibacterium</taxon>
    </lineage>
</organism>
<evidence type="ECO:0000313" key="9">
    <source>
        <dbReference type="EMBL" id="KUE75105.1"/>
    </source>
</evidence>
<keyword evidence="2 7" id="KW-0813">Transport</keyword>
<comment type="caution">
    <text evidence="9">The sequence shown here is derived from an EMBL/GenBank/DDBJ whole genome shotgun (WGS) entry which is preliminary data.</text>
</comment>
<dbReference type="Pfam" id="PF00528">
    <property type="entry name" value="BPD_transp_1"/>
    <property type="match status" value="1"/>
</dbReference>
<dbReference type="InterPro" id="IPR035906">
    <property type="entry name" value="MetI-like_sf"/>
</dbReference>
<evidence type="ECO:0000256" key="5">
    <source>
        <dbReference type="ARBA" id="ARBA00022989"/>
    </source>
</evidence>
<keyword evidence="5 7" id="KW-1133">Transmembrane helix</keyword>
<dbReference type="EMBL" id="LMUA01000029">
    <property type="protein sequence ID" value="KUE75105.1"/>
    <property type="molecule type" value="Genomic_DNA"/>
</dbReference>
<dbReference type="SUPFAM" id="SSF161098">
    <property type="entry name" value="MetI-like"/>
    <property type="match status" value="1"/>
</dbReference>
<feature type="transmembrane region" description="Helical" evidence="7">
    <location>
        <begin position="12"/>
        <end position="35"/>
    </location>
</feature>
<evidence type="ECO:0000259" key="8">
    <source>
        <dbReference type="PROSITE" id="PS50928"/>
    </source>
</evidence>
<dbReference type="CDD" id="cd06261">
    <property type="entry name" value="TM_PBP2"/>
    <property type="match status" value="1"/>
</dbReference>
<evidence type="ECO:0000256" key="4">
    <source>
        <dbReference type="ARBA" id="ARBA00022692"/>
    </source>
</evidence>
<dbReference type="GO" id="GO:0005886">
    <property type="term" value="C:plasma membrane"/>
    <property type="evidence" value="ECO:0007669"/>
    <property type="project" value="UniProtKB-SubCell"/>
</dbReference>
<reference evidence="9 11" key="1">
    <citation type="submission" date="2015-10" db="EMBL/GenBank/DDBJ databases">
        <title>A novel member of the family Ruminococcaceae isolated from human faeces.</title>
        <authorList>
            <person name="Shkoporov A.N."/>
            <person name="Chaplin A.V."/>
            <person name="Motuzova O.V."/>
            <person name="Kafarskaia L.I."/>
            <person name="Efimov B.A."/>
        </authorList>
    </citation>
    <scope>NUCLEOTIDE SEQUENCE [LARGE SCALE GENOMIC DNA]</scope>
    <source>
        <strain evidence="9 11">668</strain>
    </source>
</reference>
<sequence>MLRQKHGIREGSRLASMLIYLATGLCCIVTVYPMYYVLIRSVSAPEHALAGDMLLFPKGFDLNSYRVILSDTTLWRAYGNTLLYVVVTTLLMLLFCTLCAYPLCMPGLLGKKAVVTYLLVPMYFSGGLIPTFLVMNRLGLYNNIWAVILPGSLSIWNIILARTYFASIPDTIRESAAIDGASHFTILLRIYTPLAKPILAVISIYTIVITWNSWFNALVYLPDTALQPLQLYLRRVLLENTVDLTKLPMNEVAEAVRRSLSNVQLKYAMIIFTTLPVLFAYPFFQKHFVKGIMVGSLKG</sequence>
<feature type="transmembrane region" description="Helical" evidence="7">
    <location>
        <begin position="267"/>
        <end position="284"/>
    </location>
</feature>
<dbReference type="InterPro" id="IPR000515">
    <property type="entry name" value="MetI-like"/>
</dbReference>
<feature type="transmembrane region" description="Helical" evidence="7">
    <location>
        <begin position="82"/>
        <end position="103"/>
    </location>
</feature>
<dbReference type="PROSITE" id="PS50928">
    <property type="entry name" value="ABC_TM1"/>
    <property type="match status" value="1"/>
</dbReference>
<evidence type="ECO:0000256" key="3">
    <source>
        <dbReference type="ARBA" id="ARBA00022475"/>
    </source>
</evidence>
<name>A0A0W7TMP1_9FIRM</name>
<keyword evidence="3" id="KW-1003">Cell membrane</keyword>
<dbReference type="Proteomes" id="UP000053433">
    <property type="component" value="Unassembled WGS sequence"/>
</dbReference>
<comment type="subcellular location">
    <subcellularLocation>
        <location evidence="1 7">Cell membrane</location>
        <topology evidence="1 7">Multi-pass membrane protein</topology>
    </subcellularLocation>
</comment>
<keyword evidence="6 7" id="KW-0472">Membrane</keyword>
<dbReference type="PANTHER" id="PTHR43744">
    <property type="entry name" value="ABC TRANSPORTER PERMEASE PROTEIN MG189-RELATED-RELATED"/>
    <property type="match status" value="1"/>
</dbReference>
<comment type="similarity">
    <text evidence="7">Belongs to the binding-protein-dependent transport system permease family.</text>
</comment>
<proteinExistence type="inferred from homology"/>
<feature type="domain" description="ABC transmembrane type-1" evidence="8">
    <location>
        <begin position="78"/>
        <end position="284"/>
    </location>
</feature>
<feature type="transmembrane region" description="Helical" evidence="7">
    <location>
        <begin position="144"/>
        <end position="165"/>
    </location>
</feature>
<dbReference type="Gene3D" id="1.10.3720.10">
    <property type="entry name" value="MetI-like"/>
    <property type="match status" value="1"/>
</dbReference>
<evidence type="ECO:0000256" key="1">
    <source>
        <dbReference type="ARBA" id="ARBA00004651"/>
    </source>
</evidence>
<evidence type="ECO:0000256" key="2">
    <source>
        <dbReference type="ARBA" id="ARBA00022448"/>
    </source>
</evidence>
<dbReference type="AlphaFoldDB" id="A0A0W7TMP1"/>
<dbReference type="PANTHER" id="PTHR43744:SF9">
    <property type="entry name" value="POLYGALACTURONAN_RHAMNOGALACTURONAN TRANSPORT SYSTEM PERMEASE PROTEIN YTCP"/>
    <property type="match status" value="1"/>
</dbReference>
<evidence type="ECO:0000313" key="11">
    <source>
        <dbReference type="Proteomes" id="UP000053433"/>
    </source>
</evidence>